<dbReference type="GO" id="GO:0008033">
    <property type="term" value="P:tRNA processing"/>
    <property type="evidence" value="ECO:0007669"/>
    <property type="project" value="UniProtKB-KW"/>
</dbReference>
<evidence type="ECO:0000256" key="8">
    <source>
        <dbReference type="ARBA" id="ARBA00022895"/>
    </source>
</evidence>
<dbReference type="Pfam" id="PF08738">
    <property type="entry name" value="Gon7"/>
    <property type="match status" value="1"/>
</dbReference>
<name>A0A9P7VDM7_9ASCO</name>
<gene>
    <name evidence="15" type="primary">GON7</name>
    <name evidence="15" type="ORF">KQ657_000033</name>
</gene>
<evidence type="ECO:0000256" key="6">
    <source>
        <dbReference type="ARBA" id="ARBA00022454"/>
    </source>
</evidence>
<evidence type="ECO:0000256" key="2">
    <source>
        <dbReference type="ARBA" id="ARBA00004574"/>
    </source>
</evidence>
<keyword evidence="15" id="KW-0238">DNA-binding</keyword>
<dbReference type="InterPro" id="IPR014849">
    <property type="entry name" value="EKC/KEOPS_Gon7"/>
</dbReference>
<organism evidence="15 16">
    <name type="scientific">Scheffersomyces spartinae</name>
    <dbReference type="NCBI Taxonomy" id="45513"/>
    <lineage>
        <taxon>Eukaryota</taxon>
        <taxon>Fungi</taxon>
        <taxon>Dikarya</taxon>
        <taxon>Ascomycota</taxon>
        <taxon>Saccharomycotina</taxon>
        <taxon>Pichiomycetes</taxon>
        <taxon>Debaryomycetaceae</taxon>
        <taxon>Scheffersomyces</taxon>
    </lineage>
</organism>
<keyword evidence="8" id="KW-0779">Telomere</keyword>
<keyword evidence="16" id="KW-1185">Reference proteome</keyword>
<evidence type="ECO:0000256" key="5">
    <source>
        <dbReference type="ARBA" id="ARBA00019746"/>
    </source>
</evidence>
<dbReference type="GeneID" id="66113407"/>
<evidence type="ECO:0000256" key="10">
    <source>
        <dbReference type="ARBA" id="ARBA00023159"/>
    </source>
</evidence>
<evidence type="ECO:0000256" key="9">
    <source>
        <dbReference type="ARBA" id="ARBA00023015"/>
    </source>
</evidence>
<comment type="similarity">
    <text evidence="3">Belongs to the GON7 family.</text>
</comment>
<evidence type="ECO:0000256" key="12">
    <source>
        <dbReference type="ARBA" id="ARBA00023242"/>
    </source>
</evidence>
<keyword evidence="6" id="KW-0158">Chromosome</keyword>
<accession>A0A9P7VDM7</accession>
<keyword evidence="12" id="KW-0539">Nucleus</keyword>
<comment type="subcellular location">
    <subcellularLocation>
        <location evidence="2">Chromosome</location>
        <location evidence="2">Telomere</location>
    </subcellularLocation>
    <subcellularLocation>
        <location evidence="1">Nucleus</location>
    </subcellularLocation>
</comment>
<comment type="caution">
    <text evidence="15">The sequence shown here is derived from an EMBL/GenBank/DDBJ whole genome shotgun (WGS) entry which is preliminary data.</text>
</comment>
<sequence>MIDLVPTAIYKYKEETVELIPGEGPHSTDGSTQQISEVVTNAGGIDRDKPSEHNDTSLGHLRARLTTLHDEINIFLTSRMKGGNSGDSDDVERRVLDGDDDDNESDEV</sequence>
<dbReference type="GO" id="GO:0005634">
    <property type="term" value="C:nucleus"/>
    <property type="evidence" value="ECO:0007669"/>
    <property type="project" value="UniProtKB-SubCell"/>
</dbReference>
<dbReference type="AlphaFoldDB" id="A0A9P7VDM7"/>
<dbReference type="Proteomes" id="UP000790833">
    <property type="component" value="Unassembled WGS sequence"/>
</dbReference>
<keyword evidence="10" id="KW-0010">Activator</keyword>
<keyword evidence="9" id="KW-0805">Transcription regulation</keyword>
<evidence type="ECO:0000256" key="4">
    <source>
        <dbReference type="ARBA" id="ARBA00011534"/>
    </source>
</evidence>
<dbReference type="EMBL" id="JAHMUF010000001">
    <property type="protein sequence ID" value="KAG7196026.1"/>
    <property type="molecule type" value="Genomic_DNA"/>
</dbReference>
<feature type="region of interest" description="Disordered" evidence="14">
    <location>
        <begin position="78"/>
        <end position="108"/>
    </location>
</feature>
<reference evidence="15" key="1">
    <citation type="submission" date="2021-03" db="EMBL/GenBank/DDBJ databases">
        <authorList>
            <person name="Palmer J.M."/>
        </authorList>
    </citation>
    <scope>NUCLEOTIDE SEQUENCE</scope>
    <source>
        <strain evidence="15">ARV_011</strain>
    </source>
</reference>
<evidence type="ECO:0000256" key="7">
    <source>
        <dbReference type="ARBA" id="ARBA00022694"/>
    </source>
</evidence>
<evidence type="ECO:0000256" key="14">
    <source>
        <dbReference type="SAM" id="MobiDB-lite"/>
    </source>
</evidence>
<protein>
    <recommendedName>
        <fullName evidence="5">EKC/KEOPS complex subunit GON7</fullName>
    </recommendedName>
</protein>
<evidence type="ECO:0000256" key="11">
    <source>
        <dbReference type="ARBA" id="ARBA00023163"/>
    </source>
</evidence>
<comment type="subunit">
    <text evidence="4">Component of the EKC/KEOPS complex composed of at least BUD32, CGI121, GON7, KAE1 and PCC1; the whole complex dimerizes.</text>
</comment>
<evidence type="ECO:0000313" key="16">
    <source>
        <dbReference type="Proteomes" id="UP000790833"/>
    </source>
</evidence>
<dbReference type="RefSeq" id="XP_043051571.1">
    <property type="nucleotide sequence ID" value="XM_043190894.1"/>
</dbReference>
<keyword evidence="11" id="KW-0804">Transcription</keyword>
<evidence type="ECO:0000256" key="3">
    <source>
        <dbReference type="ARBA" id="ARBA00008529"/>
    </source>
</evidence>
<dbReference type="OrthoDB" id="2288868at2759"/>
<feature type="compositionally biased region" description="Acidic residues" evidence="14">
    <location>
        <begin position="98"/>
        <end position="108"/>
    </location>
</feature>
<proteinExistence type="inferred from homology"/>
<comment type="function">
    <text evidence="13">Component of the EKC/KEOPS complex that is required for the formation of a threonylcarbamoyl group on adenosine at position 37 (t(6)A37) in tRNAs that read codons beginning with adenine. The complex is probably involved in the transfer of the threonylcarbamoyl moiety of threonylcarbamoyl-AMP (TC-AMP) to the N6 group of A37. GON7 likely plays a supporting role to the catalytic subunit KAE1 in the complex. The EKC/KEOPS complex also promotes both telomere uncapping and telomere elongation. The complex is required for efficient recruitment of transcriptional coactivators.</text>
</comment>
<evidence type="ECO:0000313" key="15">
    <source>
        <dbReference type="EMBL" id="KAG7196026.1"/>
    </source>
</evidence>
<dbReference type="GO" id="GO:0000781">
    <property type="term" value="C:chromosome, telomeric region"/>
    <property type="evidence" value="ECO:0007669"/>
    <property type="project" value="UniProtKB-SubCell"/>
</dbReference>
<dbReference type="GO" id="GO:0003677">
    <property type="term" value="F:DNA binding"/>
    <property type="evidence" value="ECO:0007669"/>
    <property type="project" value="UniProtKB-KW"/>
</dbReference>
<evidence type="ECO:0000256" key="1">
    <source>
        <dbReference type="ARBA" id="ARBA00004123"/>
    </source>
</evidence>
<evidence type="ECO:0000256" key="13">
    <source>
        <dbReference type="ARBA" id="ARBA00025393"/>
    </source>
</evidence>
<keyword evidence="7" id="KW-0819">tRNA processing</keyword>